<sequence length="477" mass="53822">MEKRKNINACSNRRVKINRGGMEANTLAILDSDEFHKDSQESKDDRLDFLEAVRTASIVPEDGPAPTEKMVEAVFHILRQGKSVELIMSSYELLNEIQKRFPQVRISESSDNGSHELVVVNEAWLPFMVSSDVMSNEREGKYSSDLFDINGFHEFIQGLAELAYKSSSERQDIESLRNMLLFQYLVNVLGGDFIPRVNVYKETMNWNLLRECILNILLSSRRVNYKVLMKDCLSTICGLSQYHAGIVDGSDCSETSMEKSSEDHNTDVAFALIEVQKTTCRAMENLMIMIMEFDVFKKQAEMKNQTSRADGVRTPLAEIILDELTYDRDLLPSFLQGFSASKWKLEIIVQYFLKYTAKPSTRTRSSNGPREDSPFIGVLKSFSNSTTTRNIIKKMDADIVQLLLSHAFQAYLSMSSQQHLPGMSDCKDDVIDGSDVELSKKIIAAFNSLRSTDENIKISSLGKEALFTAATILSTSS</sequence>
<dbReference type="EMBL" id="AWWV01010886">
    <property type="protein sequence ID" value="OMO76348.1"/>
    <property type="molecule type" value="Genomic_DNA"/>
</dbReference>
<dbReference type="GO" id="GO:0002215">
    <property type="term" value="P:defense response to nematode"/>
    <property type="evidence" value="ECO:0007669"/>
    <property type="project" value="EnsemblPlants"/>
</dbReference>
<dbReference type="GO" id="GO:0005634">
    <property type="term" value="C:nucleus"/>
    <property type="evidence" value="ECO:0007669"/>
    <property type="project" value="EnsemblPlants"/>
</dbReference>
<dbReference type="PANTHER" id="PTHR37243:SF2">
    <property type="entry name" value="NEGATIVE REGULATOR OF SYSTEMIC ACQUIRED RESISTANCE SNI1"/>
    <property type="match status" value="1"/>
</dbReference>
<evidence type="ECO:0000313" key="2">
    <source>
        <dbReference type="Proteomes" id="UP000188268"/>
    </source>
</evidence>
<evidence type="ECO:0000313" key="1">
    <source>
        <dbReference type="EMBL" id="OMO76348.1"/>
    </source>
</evidence>
<protein>
    <recommendedName>
        <fullName evidence="3">Negative regulator of systemic acquired resistance SNI1</fullName>
    </recommendedName>
</protein>
<dbReference type="InterPro" id="IPR034561">
    <property type="entry name" value="SNI1"/>
</dbReference>
<keyword evidence="2" id="KW-1185">Reference proteome</keyword>
<reference evidence="1 2" key="1">
    <citation type="submission" date="2013-09" db="EMBL/GenBank/DDBJ databases">
        <title>Corchorus capsularis genome sequencing.</title>
        <authorList>
            <person name="Alam M."/>
            <person name="Haque M.S."/>
            <person name="Islam M.S."/>
            <person name="Emdad E.M."/>
            <person name="Islam M.M."/>
            <person name="Ahmed B."/>
            <person name="Halim A."/>
            <person name="Hossen Q.M.M."/>
            <person name="Hossain M.Z."/>
            <person name="Ahmed R."/>
            <person name="Khan M.M."/>
            <person name="Islam R."/>
            <person name="Rashid M.M."/>
            <person name="Khan S.A."/>
            <person name="Rahman M.S."/>
            <person name="Alam M."/>
        </authorList>
    </citation>
    <scope>NUCLEOTIDE SEQUENCE [LARGE SCALE GENOMIC DNA]</scope>
    <source>
        <strain evidence="2">cv. CVL-1</strain>
        <tissue evidence="1">Whole seedling</tissue>
    </source>
</reference>
<dbReference type="OMA" id="CIAMQKF"/>
<dbReference type="GO" id="GO:0010113">
    <property type="term" value="P:negative regulation of systemic acquired resistance"/>
    <property type="evidence" value="ECO:0007669"/>
    <property type="project" value="EnsemblPlants"/>
</dbReference>
<dbReference type="PANTHER" id="PTHR37243">
    <property type="entry name" value="NEGATIVE REGULATOR OF SYSTEMIC ACQUIRED RESISTANCE SNI1"/>
    <property type="match status" value="1"/>
</dbReference>
<proteinExistence type="predicted"/>
<dbReference type="GO" id="GO:0000976">
    <property type="term" value="F:transcription cis-regulatory region binding"/>
    <property type="evidence" value="ECO:0007669"/>
    <property type="project" value="EnsemblPlants"/>
</dbReference>
<dbReference type="OrthoDB" id="1885692at2759"/>
<dbReference type="GO" id="GO:0006974">
    <property type="term" value="P:DNA damage response"/>
    <property type="evidence" value="ECO:0007669"/>
    <property type="project" value="EnsemblPlants"/>
</dbReference>
<dbReference type="GO" id="GO:0006338">
    <property type="term" value="P:chromatin remodeling"/>
    <property type="evidence" value="ECO:0007669"/>
    <property type="project" value="EnsemblPlants"/>
</dbReference>
<dbReference type="STRING" id="210143.A0A1R3I187"/>
<dbReference type="GO" id="GO:0030915">
    <property type="term" value="C:Smc5-Smc6 complex"/>
    <property type="evidence" value="ECO:0007669"/>
    <property type="project" value="EnsemblPlants"/>
</dbReference>
<dbReference type="GO" id="GO:0045892">
    <property type="term" value="P:negative regulation of DNA-templated transcription"/>
    <property type="evidence" value="ECO:0007669"/>
    <property type="project" value="EnsemblPlants"/>
</dbReference>
<organism evidence="1 2">
    <name type="scientific">Corchorus capsularis</name>
    <name type="common">Jute</name>
    <dbReference type="NCBI Taxonomy" id="210143"/>
    <lineage>
        <taxon>Eukaryota</taxon>
        <taxon>Viridiplantae</taxon>
        <taxon>Streptophyta</taxon>
        <taxon>Embryophyta</taxon>
        <taxon>Tracheophyta</taxon>
        <taxon>Spermatophyta</taxon>
        <taxon>Magnoliopsida</taxon>
        <taxon>eudicotyledons</taxon>
        <taxon>Gunneridae</taxon>
        <taxon>Pentapetalae</taxon>
        <taxon>rosids</taxon>
        <taxon>malvids</taxon>
        <taxon>Malvales</taxon>
        <taxon>Malvaceae</taxon>
        <taxon>Grewioideae</taxon>
        <taxon>Apeibeae</taxon>
        <taxon>Corchorus</taxon>
    </lineage>
</organism>
<dbReference type="GO" id="GO:0016444">
    <property type="term" value="P:somatic cell DNA recombination"/>
    <property type="evidence" value="ECO:0007669"/>
    <property type="project" value="EnsemblPlants"/>
</dbReference>
<comment type="caution">
    <text evidence="1">The sequence shown here is derived from an EMBL/GenBank/DDBJ whole genome shotgun (WGS) entry which is preliminary data.</text>
</comment>
<accession>A0A1R3I187</accession>
<gene>
    <name evidence="1" type="ORF">CCACVL1_15757</name>
</gene>
<dbReference type="Proteomes" id="UP000188268">
    <property type="component" value="Unassembled WGS sequence"/>
</dbReference>
<dbReference type="AlphaFoldDB" id="A0A1R3I187"/>
<evidence type="ECO:0008006" key="3">
    <source>
        <dbReference type="Google" id="ProtNLM"/>
    </source>
</evidence>
<dbReference type="Gramene" id="OMO76348">
    <property type="protein sequence ID" value="OMO76348"/>
    <property type="gene ID" value="CCACVL1_15757"/>
</dbReference>
<name>A0A1R3I187_COCAP</name>